<evidence type="ECO:0000313" key="2">
    <source>
        <dbReference type="EMBL" id="CAG6725610.1"/>
    </source>
</evidence>
<protein>
    <submittedName>
        <fullName evidence="2">Uncharacterized protein</fullName>
    </submittedName>
</protein>
<keyword evidence="1" id="KW-0812">Transmembrane</keyword>
<evidence type="ECO:0000256" key="1">
    <source>
        <dbReference type="SAM" id="Phobius"/>
    </source>
</evidence>
<feature type="transmembrane region" description="Helical" evidence="1">
    <location>
        <begin position="12"/>
        <end position="36"/>
    </location>
</feature>
<feature type="transmembrane region" description="Helical" evidence="1">
    <location>
        <begin position="56"/>
        <end position="76"/>
    </location>
</feature>
<keyword evidence="1" id="KW-0472">Membrane</keyword>
<accession>A0A8D9DRG8</accession>
<reference evidence="2" key="1">
    <citation type="submission" date="2021-05" db="EMBL/GenBank/DDBJ databases">
        <authorList>
            <person name="Alioto T."/>
            <person name="Alioto T."/>
            <person name="Gomez Garrido J."/>
        </authorList>
    </citation>
    <scope>NUCLEOTIDE SEQUENCE</scope>
</reference>
<proteinExistence type="predicted"/>
<sequence length="123" mass="12977">MFFSSVPSISKFVSSIISLVSSTLFESGSLTVSVFVSTKRVSTSFSVVFSRNPDFVSLNVSTTFVGVSCVVTLAVSTLSNADVLVTDLVFAAFRGAILSANFVLVELTPFSIASPLLPLLIIL</sequence>
<dbReference type="EMBL" id="HBUF01369873">
    <property type="protein sequence ID" value="CAG6725610.1"/>
    <property type="molecule type" value="Transcribed_RNA"/>
</dbReference>
<organism evidence="2">
    <name type="scientific">Cacopsylla melanoneura</name>
    <dbReference type="NCBI Taxonomy" id="428564"/>
    <lineage>
        <taxon>Eukaryota</taxon>
        <taxon>Metazoa</taxon>
        <taxon>Ecdysozoa</taxon>
        <taxon>Arthropoda</taxon>
        <taxon>Hexapoda</taxon>
        <taxon>Insecta</taxon>
        <taxon>Pterygota</taxon>
        <taxon>Neoptera</taxon>
        <taxon>Paraneoptera</taxon>
        <taxon>Hemiptera</taxon>
        <taxon>Sternorrhyncha</taxon>
        <taxon>Psylloidea</taxon>
        <taxon>Psyllidae</taxon>
        <taxon>Psyllinae</taxon>
        <taxon>Cacopsylla</taxon>
    </lineage>
</organism>
<dbReference type="AlphaFoldDB" id="A0A8D9DRG8"/>
<name>A0A8D9DRG8_9HEMI</name>
<keyword evidence="1" id="KW-1133">Transmembrane helix</keyword>